<dbReference type="PROSITE" id="PS50929">
    <property type="entry name" value="ABC_TM1F"/>
    <property type="match status" value="1"/>
</dbReference>
<keyword evidence="6 7" id="KW-0472">Membrane</keyword>
<gene>
    <name evidence="10" type="ORF">Y958_29850</name>
</gene>
<dbReference type="Proteomes" id="UP000197153">
    <property type="component" value="Chromosome 4"/>
</dbReference>
<evidence type="ECO:0000313" key="11">
    <source>
        <dbReference type="Proteomes" id="UP000197153"/>
    </source>
</evidence>
<sequence length="554" mass="61674">MNLLRLIKLIGPARIRRLLLAAAGSALSSTLILVIVNAAASEIAEQQRAGVNFVLAGAFLASLAAYMATEGWMVTQMAAYLEEVVDTVRMRLVDQVRRSDLLKLERFGQARLFESVTQAGQLISQNSEFMAITLRSVLSVVAVLVYMAVLSPLAFFVISAVLVGGAWFYVRLSRALEEQQVLLMAEEEALFESVSDLFDGFKEQRLSSARSDDLNTIFVTTSDRTMAQRGRVHMHTWQQFIFGEMVFNLMLGILVFVLPHYSSSFSQQMVKVAAAVIFLSTPIFGLMQSLAVMTAADGAAGRMLDLEKDLAALAEPGQDAPPLDLPADFREIRLDGVEFTFPAPAGEPAFAVGPFDLTLRRGEVVFITGGNGSGKSTFIKLLTGLYQPMRGRLMVDDLAIGPQRLDPYREQMATVFADFHLFARLYGVPALDTAEVDELVRWMEMQRVTRVDGDRFARRDLSAGQRKRLGLVAALLEHKPVLILDEWAADQDPHFRQKFYREVVPALKDRGLTLIAVTHDDQYFDVADRRLHMEEGRLREVPLDTAWHGREVPA</sequence>
<keyword evidence="3" id="KW-0547">Nucleotide-binding</keyword>
<name>A0A248K2Z8_9PROT</name>
<dbReference type="SUPFAM" id="SSF52540">
    <property type="entry name" value="P-loop containing nucleoside triphosphate hydrolases"/>
    <property type="match status" value="1"/>
</dbReference>
<evidence type="ECO:0000256" key="7">
    <source>
        <dbReference type="SAM" id="Phobius"/>
    </source>
</evidence>
<dbReference type="SMART" id="SM00382">
    <property type="entry name" value="AAA"/>
    <property type="match status" value="1"/>
</dbReference>
<feature type="transmembrane region" description="Helical" evidence="7">
    <location>
        <begin position="273"/>
        <end position="296"/>
    </location>
</feature>
<accession>A0A248K2Z8</accession>
<feature type="transmembrane region" description="Helical" evidence="7">
    <location>
        <begin position="50"/>
        <end position="68"/>
    </location>
</feature>
<dbReference type="InterPro" id="IPR027417">
    <property type="entry name" value="P-loop_NTPase"/>
</dbReference>
<feature type="transmembrane region" description="Helical" evidence="7">
    <location>
        <begin position="240"/>
        <end position="261"/>
    </location>
</feature>
<proteinExistence type="predicted"/>
<dbReference type="InterPro" id="IPR017871">
    <property type="entry name" value="ABC_transporter-like_CS"/>
</dbReference>
<dbReference type="GO" id="GO:0140359">
    <property type="term" value="F:ABC-type transporter activity"/>
    <property type="evidence" value="ECO:0007669"/>
    <property type="project" value="InterPro"/>
</dbReference>
<dbReference type="Gene3D" id="3.40.50.300">
    <property type="entry name" value="P-loop containing nucleotide triphosphate hydrolases"/>
    <property type="match status" value="1"/>
</dbReference>
<dbReference type="PROSITE" id="PS00211">
    <property type="entry name" value="ABC_TRANSPORTER_1"/>
    <property type="match status" value="1"/>
</dbReference>
<dbReference type="GO" id="GO:0005886">
    <property type="term" value="C:plasma membrane"/>
    <property type="evidence" value="ECO:0007669"/>
    <property type="project" value="UniProtKB-SubCell"/>
</dbReference>
<protein>
    <submittedName>
        <fullName evidence="10">Peptide ABC transporter</fullName>
    </submittedName>
</protein>
<keyword evidence="2 7" id="KW-0812">Transmembrane</keyword>
<evidence type="ECO:0000259" key="9">
    <source>
        <dbReference type="PROSITE" id="PS50929"/>
    </source>
</evidence>
<evidence type="ECO:0000256" key="5">
    <source>
        <dbReference type="ARBA" id="ARBA00022989"/>
    </source>
</evidence>
<dbReference type="PANTHER" id="PTHR24221:SF654">
    <property type="entry name" value="ATP-BINDING CASSETTE SUB-FAMILY B MEMBER 6"/>
    <property type="match status" value="1"/>
</dbReference>
<dbReference type="InterPro" id="IPR039421">
    <property type="entry name" value="Type_1_exporter"/>
</dbReference>
<feature type="transmembrane region" description="Helical" evidence="7">
    <location>
        <begin position="153"/>
        <end position="170"/>
    </location>
</feature>
<dbReference type="KEGG" id="nao:Y958_29850"/>
<evidence type="ECO:0000313" key="10">
    <source>
        <dbReference type="EMBL" id="ASG25169.1"/>
    </source>
</evidence>
<evidence type="ECO:0000259" key="8">
    <source>
        <dbReference type="PROSITE" id="PS50893"/>
    </source>
</evidence>
<evidence type="ECO:0000256" key="3">
    <source>
        <dbReference type="ARBA" id="ARBA00022741"/>
    </source>
</evidence>
<dbReference type="InterPro" id="IPR003593">
    <property type="entry name" value="AAA+_ATPase"/>
</dbReference>
<dbReference type="InterPro" id="IPR036640">
    <property type="entry name" value="ABC1_TM_sf"/>
</dbReference>
<feature type="domain" description="ABC transporter" evidence="8">
    <location>
        <begin position="332"/>
        <end position="554"/>
    </location>
</feature>
<dbReference type="Gene3D" id="1.20.1560.10">
    <property type="entry name" value="ABC transporter type 1, transmembrane domain"/>
    <property type="match status" value="1"/>
</dbReference>
<dbReference type="GO" id="GO:0016887">
    <property type="term" value="F:ATP hydrolysis activity"/>
    <property type="evidence" value="ECO:0007669"/>
    <property type="project" value="InterPro"/>
</dbReference>
<dbReference type="PROSITE" id="PS50893">
    <property type="entry name" value="ABC_TRANSPORTER_2"/>
    <property type="match status" value="1"/>
</dbReference>
<dbReference type="GO" id="GO:0005524">
    <property type="term" value="F:ATP binding"/>
    <property type="evidence" value="ECO:0007669"/>
    <property type="project" value="UniProtKB-KW"/>
</dbReference>
<dbReference type="SUPFAM" id="SSF90123">
    <property type="entry name" value="ABC transporter transmembrane region"/>
    <property type="match status" value="1"/>
</dbReference>
<dbReference type="Pfam" id="PF00005">
    <property type="entry name" value="ABC_tran"/>
    <property type="match status" value="1"/>
</dbReference>
<dbReference type="RefSeq" id="WP_088875547.1">
    <property type="nucleotide sequence ID" value="NZ_CP022113.1"/>
</dbReference>
<evidence type="ECO:0000256" key="4">
    <source>
        <dbReference type="ARBA" id="ARBA00022840"/>
    </source>
</evidence>
<keyword evidence="11" id="KW-1185">Reference proteome</keyword>
<dbReference type="AlphaFoldDB" id="A0A248K2Z8"/>
<feature type="domain" description="ABC transmembrane type-1" evidence="9">
    <location>
        <begin position="18"/>
        <end position="295"/>
    </location>
</feature>
<dbReference type="InterPro" id="IPR011527">
    <property type="entry name" value="ABC1_TM_dom"/>
</dbReference>
<reference evidence="10 11" key="1">
    <citation type="submission" date="2017-06" db="EMBL/GenBank/DDBJ databases">
        <title>Complete genome sequence of Nitrospirillum amazonense strain CBAmC, an endophytic nitrogen-fixing and plant growth-promoting bacterium, isolated from sugarcane.</title>
        <authorList>
            <person name="Schwab S."/>
            <person name="dos Santos Teixeira K.R."/>
            <person name="Simoes Araujo J.L."/>
            <person name="Soares Vidal M."/>
            <person name="Borges de Freitas H.R."/>
            <person name="Rivello Crivelaro A.L."/>
            <person name="Bueno de Camargo Nunes A."/>
            <person name="dos Santos C.M."/>
            <person name="Palmeira da Silva Rosa D."/>
            <person name="da Silva Padilha D."/>
            <person name="da Silva E."/>
            <person name="Araujo Terra L."/>
            <person name="Soares Mendes V."/>
            <person name="Farinelli L."/>
            <person name="Magalhaes Cruz L."/>
            <person name="Baldani J.I."/>
        </authorList>
    </citation>
    <scope>NUCLEOTIDE SEQUENCE [LARGE SCALE GENOMIC DNA]</scope>
    <source>
        <strain evidence="10 11">CBAmC</strain>
    </source>
</reference>
<organism evidence="10 11">
    <name type="scientific">Nitrospirillum viridazoti CBAmc</name>
    <dbReference type="NCBI Taxonomy" id="1441467"/>
    <lineage>
        <taxon>Bacteria</taxon>
        <taxon>Pseudomonadati</taxon>
        <taxon>Pseudomonadota</taxon>
        <taxon>Alphaproteobacteria</taxon>
        <taxon>Rhodospirillales</taxon>
        <taxon>Azospirillaceae</taxon>
        <taxon>Nitrospirillum</taxon>
        <taxon>Nitrospirillum viridazoti</taxon>
    </lineage>
</organism>
<comment type="subcellular location">
    <subcellularLocation>
        <location evidence="1">Cell membrane</location>
        <topology evidence="1">Multi-pass membrane protein</topology>
    </subcellularLocation>
</comment>
<evidence type="ECO:0000256" key="1">
    <source>
        <dbReference type="ARBA" id="ARBA00004651"/>
    </source>
</evidence>
<dbReference type="PANTHER" id="PTHR24221">
    <property type="entry name" value="ATP-BINDING CASSETTE SUB-FAMILY B"/>
    <property type="match status" value="1"/>
</dbReference>
<evidence type="ECO:0000256" key="6">
    <source>
        <dbReference type="ARBA" id="ARBA00023136"/>
    </source>
</evidence>
<evidence type="ECO:0000256" key="2">
    <source>
        <dbReference type="ARBA" id="ARBA00022692"/>
    </source>
</evidence>
<keyword evidence="5 7" id="KW-1133">Transmembrane helix</keyword>
<dbReference type="GO" id="GO:0034040">
    <property type="term" value="F:ATPase-coupled lipid transmembrane transporter activity"/>
    <property type="evidence" value="ECO:0007669"/>
    <property type="project" value="TreeGrafter"/>
</dbReference>
<dbReference type="InterPro" id="IPR003439">
    <property type="entry name" value="ABC_transporter-like_ATP-bd"/>
</dbReference>
<keyword evidence="4" id="KW-0067">ATP-binding</keyword>
<dbReference type="EMBL" id="CP022113">
    <property type="protein sequence ID" value="ASG25169.1"/>
    <property type="molecule type" value="Genomic_DNA"/>
</dbReference>